<dbReference type="OrthoDB" id="6776127at2759"/>
<sequence length="302" mass="34951">MNPSPVKVTKKNVIEERRCLKHSGKPYTSSSGKAMKGKELPSVTITCKCRYGCKTLSKEYRDQLFMEFYKISYKDQGTYILNRMQVAEISRPRHGKYADPSESRRKITVYYTLPNGRGQHVQVCSNTFKNIFGLSARRHQTLQHLKKQGKLVYEDRRGKVPGCNAHKKGIVMMIGTLFDVIFCHSLVSYCGWVYKHNKIGNLQLSQIRVSRSNPNEISHKEDFSYLLPFSTHKVFKKNKNHLKFPPLLKFPRLPTKNGISVEKKKDLLNLCDYLKEQKHCDFYRDLCGDIEMDTGNLDEDDG</sequence>
<dbReference type="AlphaFoldDB" id="A0A4Y2ICD3"/>
<dbReference type="EMBL" id="BGPR01002549">
    <property type="protein sequence ID" value="GBM75314.1"/>
    <property type="molecule type" value="Genomic_DNA"/>
</dbReference>
<dbReference type="Proteomes" id="UP000499080">
    <property type="component" value="Unassembled WGS sequence"/>
</dbReference>
<reference evidence="1 2" key="1">
    <citation type="journal article" date="2019" name="Sci. Rep.">
        <title>Orb-weaving spider Araneus ventricosus genome elucidates the spidroin gene catalogue.</title>
        <authorList>
            <person name="Kono N."/>
            <person name="Nakamura H."/>
            <person name="Ohtoshi R."/>
            <person name="Moran D.A.P."/>
            <person name="Shinohara A."/>
            <person name="Yoshida Y."/>
            <person name="Fujiwara M."/>
            <person name="Mori M."/>
            <person name="Tomita M."/>
            <person name="Arakawa K."/>
        </authorList>
    </citation>
    <scope>NUCLEOTIDE SEQUENCE [LARGE SCALE GENOMIC DNA]</scope>
</reference>
<accession>A0A4Y2ICD3</accession>
<organism evidence="1 2">
    <name type="scientific">Araneus ventricosus</name>
    <name type="common">Orbweaver spider</name>
    <name type="synonym">Epeira ventricosa</name>
    <dbReference type="NCBI Taxonomy" id="182803"/>
    <lineage>
        <taxon>Eukaryota</taxon>
        <taxon>Metazoa</taxon>
        <taxon>Ecdysozoa</taxon>
        <taxon>Arthropoda</taxon>
        <taxon>Chelicerata</taxon>
        <taxon>Arachnida</taxon>
        <taxon>Araneae</taxon>
        <taxon>Araneomorphae</taxon>
        <taxon>Entelegynae</taxon>
        <taxon>Araneoidea</taxon>
        <taxon>Araneidae</taxon>
        <taxon>Araneus</taxon>
    </lineage>
</organism>
<evidence type="ECO:0000313" key="1">
    <source>
        <dbReference type="EMBL" id="GBM75314.1"/>
    </source>
</evidence>
<comment type="caution">
    <text evidence="1">The sequence shown here is derived from an EMBL/GenBank/DDBJ whole genome shotgun (WGS) entry which is preliminary data.</text>
</comment>
<gene>
    <name evidence="1" type="ORF">AVEN_126687_1</name>
</gene>
<keyword evidence="2" id="KW-1185">Reference proteome</keyword>
<name>A0A4Y2ICD3_ARAVE</name>
<protein>
    <submittedName>
        <fullName evidence="1">Uncharacterized protein</fullName>
    </submittedName>
</protein>
<evidence type="ECO:0000313" key="2">
    <source>
        <dbReference type="Proteomes" id="UP000499080"/>
    </source>
</evidence>
<proteinExistence type="predicted"/>